<keyword evidence="14" id="KW-0349">Heme</keyword>
<keyword evidence="9 15" id="KW-1133">Transmembrane helix</keyword>
<dbReference type="Pfam" id="PF05730">
    <property type="entry name" value="CFEM"/>
    <property type="match status" value="1"/>
</dbReference>
<comment type="similarity">
    <text evidence="4">Belongs to the RBT5 family.</text>
</comment>
<keyword evidence="14" id="KW-0479">Metal-binding</keyword>
<dbReference type="AlphaFoldDB" id="A0A2P5HSI5"/>
<keyword evidence="6" id="KW-0336">GPI-anchor</keyword>
<dbReference type="Proteomes" id="UP000094444">
    <property type="component" value="Unassembled WGS sequence"/>
</dbReference>
<dbReference type="PROSITE" id="PS52012">
    <property type="entry name" value="CFEM"/>
    <property type="match status" value="1"/>
</dbReference>
<evidence type="ECO:0000256" key="1">
    <source>
        <dbReference type="ARBA" id="ARBA00004141"/>
    </source>
</evidence>
<evidence type="ECO:0000256" key="4">
    <source>
        <dbReference type="ARBA" id="ARBA00010031"/>
    </source>
</evidence>
<feature type="transmembrane region" description="Helical" evidence="15">
    <location>
        <begin position="240"/>
        <end position="259"/>
    </location>
</feature>
<organism evidence="17 18">
    <name type="scientific">Diaporthe helianthi</name>
    <dbReference type="NCBI Taxonomy" id="158607"/>
    <lineage>
        <taxon>Eukaryota</taxon>
        <taxon>Fungi</taxon>
        <taxon>Dikarya</taxon>
        <taxon>Ascomycota</taxon>
        <taxon>Pezizomycotina</taxon>
        <taxon>Sordariomycetes</taxon>
        <taxon>Sordariomycetidae</taxon>
        <taxon>Diaporthales</taxon>
        <taxon>Diaporthaceae</taxon>
        <taxon>Diaporthe</taxon>
    </lineage>
</organism>
<keyword evidence="7 15" id="KW-0812">Transmembrane</keyword>
<keyword evidence="6" id="KW-0325">Glycoprotein</keyword>
<feature type="disulfide bond" evidence="14">
    <location>
        <begin position="10"/>
        <end position="50"/>
    </location>
</feature>
<evidence type="ECO:0000256" key="3">
    <source>
        <dbReference type="ARBA" id="ARBA00004613"/>
    </source>
</evidence>
<keyword evidence="18" id="KW-1185">Reference proteome</keyword>
<evidence type="ECO:0000313" key="18">
    <source>
        <dbReference type="Proteomes" id="UP000094444"/>
    </source>
</evidence>
<reference evidence="17" key="1">
    <citation type="submission" date="2017-09" db="EMBL/GenBank/DDBJ databases">
        <title>Polyketide synthases of a Diaporthe helianthi virulent isolate.</title>
        <authorList>
            <person name="Baroncelli R."/>
        </authorList>
    </citation>
    <scope>NUCLEOTIDE SEQUENCE [LARGE SCALE GENOMIC DNA]</scope>
    <source>
        <strain evidence="17">7/96</strain>
    </source>
</reference>
<comment type="caution">
    <text evidence="17">The sequence shown here is derived from an EMBL/GenBank/DDBJ whole genome shotgun (WGS) entry which is preliminary data.</text>
</comment>
<evidence type="ECO:0000256" key="13">
    <source>
        <dbReference type="ARBA" id="ARBA00038359"/>
    </source>
</evidence>
<keyword evidence="8" id="KW-0732">Signal</keyword>
<evidence type="ECO:0000256" key="9">
    <source>
        <dbReference type="ARBA" id="ARBA00022989"/>
    </source>
</evidence>
<dbReference type="EMBL" id="MAVT02000839">
    <property type="protein sequence ID" value="POS73219.1"/>
    <property type="molecule type" value="Genomic_DNA"/>
</dbReference>
<feature type="disulfide bond" evidence="14">
    <location>
        <begin position="33"/>
        <end position="66"/>
    </location>
</feature>
<dbReference type="PANTHER" id="PTHR33048:SF47">
    <property type="entry name" value="INTEGRAL MEMBRANE PROTEIN-RELATED"/>
    <property type="match status" value="1"/>
</dbReference>
<evidence type="ECO:0000256" key="2">
    <source>
        <dbReference type="ARBA" id="ARBA00004589"/>
    </source>
</evidence>
<evidence type="ECO:0000256" key="11">
    <source>
        <dbReference type="ARBA" id="ARBA00023157"/>
    </source>
</evidence>
<protein>
    <submittedName>
        <fullName evidence="17">CFEM domain-containing protein</fullName>
    </submittedName>
</protein>
<keyword evidence="10 15" id="KW-0472">Membrane</keyword>
<comment type="subcellular location">
    <subcellularLocation>
        <location evidence="2">Membrane</location>
        <topology evidence="2">Lipid-anchor</topology>
        <topology evidence="2">GPI-anchor</topology>
    </subcellularLocation>
    <subcellularLocation>
        <location evidence="1">Membrane</location>
        <topology evidence="1">Multi-pass membrane protein</topology>
    </subcellularLocation>
    <subcellularLocation>
        <location evidence="3">Secreted</location>
    </subcellularLocation>
</comment>
<evidence type="ECO:0000256" key="10">
    <source>
        <dbReference type="ARBA" id="ARBA00023136"/>
    </source>
</evidence>
<evidence type="ECO:0000256" key="5">
    <source>
        <dbReference type="ARBA" id="ARBA00022525"/>
    </source>
</evidence>
<evidence type="ECO:0000256" key="6">
    <source>
        <dbReference type="ARBA" id="ARBA00022622"/>
    </source>
</evidence>
<feature type="domain" description="CFEM" evidence="16">
    <location>
        <begin position="1"/>
        <end position="90"/>
    </location>
</feature>
<feature type="transmembrane region" description="Helical" evidence="15">
    <location>
        <begin position="79"/>
        <end position="96"/>
    </location>
</feature>
<feature type="disulfide bond" evidence="14">
    <location>
        <begin position="14"/>
        <end position="45"/>
    </location>
</feature>
<dbReference type="InterPro" id="IPR008427">
    <property type="entry name" value="Extracellular_membr_CFEM_dom"/>
</dbReference>
<name>A0A2P5HSI5_DIAHE</name>
<feature type="transmembrane region" description="Helical" evidence="15">
    <location>
        <begin position="188"/>
        <end position="209"/>
    </location>
</feature>
<dbReference type="OrthoDB" id="2496787at2759"/>
<evidence type="ECO:0000256" key="14">
    <source>
        <dbReference type="PROSITE-ProRule" id="PRU01356"/>
    </source>
</evidence>
<keyword evidence="12" id="KW-0449">Lipoprotein</keyword>
<keyword evidence="14" id="KW-0408">Iron</keyword>
<keyword evidence="5" id="KW-0964">Secreted</keyword>
<feature type="transmembrane region" description="Helical" evidence="15">
    <location>
        <begin position="149"/>
        <end position="176"/>
    </location>
</feature>
<evidence type="ECO:0000313" key="17">
    <source>
        <dbReference type="EMBL" id="POS73219.1"/>
    </source>
</evidence>
<feature type="binding site" description="axial binding residue" evidence="14">
    <location>
        <position position="28"/>
    </location>
    <ligand>
        <name>heme</name>
        <dbReference type="ChEBI" id="CHEBI:30413"/>
    </ligand>
    <ligandPart>
        <name>Fe</name>
        <dbReference type="ChEBI" id="CHEBI:18248"/>
    </ligandPart>
</feature>
<evidence type="ECO:0000256" key="8">
    <source>
        <dbReference type="ARBA" id="ARBA00022729"/>
    </source>
</evidence>
<comment type="similarity">
    <text evidence="13">Belongs to the SAT4 family.</text>
</comment>
<proteinExistence type="inferred from homology"/>
<dbReference type="GO" id="GO:0098552">
    <property type="term" value="C:side of membrane"/>
    <property type="evidence" value="ECO:0007669"/>
    <property type="project" value="UniProtKB-KW"/>
</dbReference>
<accession>A0A2P5HSI5</accession>
<feature type="disulfide bond" evidence="14">
    <location>
        <begin position="24"/>
        <end position="31"/>
    </location>
</feature>
<evidence type="ECO:0000256" key="7">
    <source>
        <dbReference type="ARBA" id="ARBA00022692"/>
    </source>
</evidence>
<dbReference type="PANTHER" id="PTHR33048">
    <property type="entry name" value="PTH11-LIKE INTEGRAL MEMBRANE PROTEIN (AFU_ORTHOLOGUE AFUA_5G11245)"/>
    <property type="match status" value="1"/>
</dbReference>
<sequence>MLNLTAVPACGVSCLVSQYPQSSCPLTDQTCLCEDTKYNDLVQTCVIAGCTVRDQLLTLREASLGCGVPVTDRGGSLKLLHALLFVAHSIFFFLRMTTRALRLIPWGLDDTTIVIAWVLGILFFASGIVEAELGAGKPYWALESWQIEGSFIVFFAFEAIYNTCLGMIKISICFFYMRIFQSPGFQKVMWGTQIFNILTVLAFFLVGWFQCLPLNYFWKGWDGTQKGECFDINGFAYGHAAVNITIDVWMLILPGTQVWKLNMSFKRKLAVSLMFACGVL</sequence>
<dbReference type="InParanoid" id="A0A2P5HSI5"/>
<evidence type="ECO:0000256" key="15">
    <source>
        <dbReference type="SAM" id="Phobius"/>
    </source>
</evidence>
<dbReference type="GO" id="GO:0005576">
    <property type="term" value="C:extracellular region"/>
    <property type="evidence" value="ECO:0007669"/>
    <property type="project" value="UniProtKB-SubCell"/>
</dbReference>
<dbReference type="InterPro" id="IPR052337">
    <property type="entry name" value="SAT4-like"/>
</dbReference>
<feature type="transmembrane region" description="Helical" evidence="15">
    <location>
        <begin position="108"/>
        <end position="129"/>
    </location>
</feature>
<gene>
    <name evidence="17" type="ORF">DHEL01_v208384</name>
</gene>
<dbReference type="InterPro" id="IPR049326">
    <property type="entry name" value="Rhodopsin_dom_fungi"/>
</dbReference>
<evidence type="ECO:0000259" key="16">
    <source>
        <dbReference type="PROSITE" id="PS52012"/>
    </source>
</evidence>
<dbReference type="Pfam" id="PF20684">
    <property type="entry name" value="Fung_rhodopsin"/>
    <property type="match status" value="1"/>
</dbReference>
<dbReference type="GO" id="GO:0046872">
    <property type="term" value="F:metal ion binding"/>
    <property type="evidence" value="ECO:0007669"/>
    <property type="project" value="UniProtKB-UniRule"/>
</dbReference>
<evidence type="ECO:0000256" key="12">
    <source>
        <dbReference type="ARBA" id="ARBA00023288"/>
    </source>
</evidence>
<keyword evidence="11 14" id="KW-1015">Disulfide bond</keyword>